<dbReference type="AlphaFoldDB" id="A0A3A9JK14"/>
<keyword evidence="2" id="KW-1003">Cell membrane</keyword>
<feature type="transmembrane region" description="Helical" evidence="8">
    <location>
        <begin position="246"/>
        <end position="269"/>
    </location>
</feature>
<dbReference type="Proteomes" id="UP000274097">
    <property type="component" value="Unassembled WGS sequence"/>
</dbReference>
<dbReference type="GO" id="GO:0009103">
    <property type="term" value="P:lipopolysaccharide biosynthetic process"/>
    <property type="evidence" value="ECO:0007669"/>
    <property type="project" value="UniProtKB-ARBA"/>
</dbReference>
<name>A0A3A9JK14_9PROT</name>
<feature type="domain" description="Glycosyltransferase RgtA/B/C/D-like" evidence="9">
    <location>
        <begin position="49"/>
        <end position="210"/>
    </location>
</feature>
<keyword evidence="3 10" id="KW-0328">Glycosyltransferase</keyword>
<keyword evidence="12" id="KW-1185">Reference proteome</keyword>
<feature type="transmembrane region" description="Helical" evidence="8">
    <location>
        <begin position="149"/>
        <end position="179"/>
    </location>
</feature>
<feature type="transmembrane region" description="Helical" evidence="8">
    <location>
        <begin position="70"/>
        <end position="88"/>
    </location>
</feature>
<evidence type="ECO:0000313" key="13">
    <source>
        <dbReference type="Proteomes" id="UP000278036"/>
    </source>
</evidence>
<dbReference type="Proteomes" id="UP000278036">
    <property type="component" value="Unassembled WGS sequence"/>
</dbReference>
<dbReference type="InterPro" id="IPR050297">
    <property type="entry name" value="LipidA_mod_glycosyltrf_83"/>
</dbReference>
<evidence type="ECO:0000256" key="4">
    <source>
        <dbReference type="ARBA" id="ARBA00022679"/>
    </source>
</evidence>
<dbReference type="GO" id="GO:0005886">
    <property type="term" value="C:plasma membrane"/>
    <property type="evidence" value="ECO:0007669"/>
    <property type="project" value="UniProtKB-SubCell"/>
</dbReference>
<dbReference type="InParanoid" id="A0A3A9JK14"/>
<comment type="caution">
    <text evidence="10">The sequence shown here is derived from an EMBL/GenBank/DDBJ whole genome shotgun (WGS) entry which is preliminary data.</text>
</comment>
<dbReference type="OrthoDB" id="9811222at2"/>
<comment type="subcellular location">
    <subcellularLocation>
        <location evidence="1">Cell membrane</location>
        <topology evidence="1">Multi-pass membrane protein</topology>
    </subcellularLocation>
</comment>
<evidence type="ECO:0000313" key="12">
    <source>
        <dbReference type="Proteomes" id="UP000274097"/>
    </source>
</evidence>
<dbReference type="GO" id="GO:0016763">
    <property type="term" value="F:pentosyltransferase activity"/>
    <property type="evidence" value="ECO:0007669"/>
    <property type="project" value="TreeGrafter"/>
</dbReference>
<keyword evidence="7 8" id="KW-0472">Membrane</keyword>
<feature type="transmembrane region" description="Helical" evidence="8">
    <location>
        <begin position="330"/>
        <end position="347"/>
    </location>
</feature>
<dbReference type="PANTHER" id="PTHR33908">
    <property type="entry name" value="MANNOSYLTRANSFERASE YKCB-RELATED"/>
    <property type="match status" value="1"/>
</dbReference>
<reference evidence="10 13" key="1">
    <citation type="submission" date="2018-09" db="EMBL/GenBank/DDBJ databases">
        <title>Roseomonas sp. nov., isolated from feces of Tibetan antelopes in the Qinghai-Tibet plateau, China.</title>
        <authorList>
            <person name="Tian Z."/>
        </authorList>
    </citation>
    <scope>NUCLEOTIDE SEQUENCE [LARGE SCALE GENOMIC DNA]</scope>
    <source>
        <strain evidence="11 12">Z23</strain>
        <strain evidence="10 13">Z24</strain>
    </source>
</reference>
<feature type="transmembrane region" description="Helical" evidence="8">
    <location>
        <begin position="306"/>
        <end position="323"/>
    </location>
</feature>
<evidence type="ECO:0000256" key="6">
    <source>
        <dbReference type="ARBA" id="ARBA00022989"/>
    </source>
</evidence>
<dbReference type="InterPro" id="IPR038731">
    <property type="entry name" value="RgtA/B/C-like"/>
</dbReference>
<dbReference type="Pfam" id="PF13231">
    <property type="entry name" value="PMT_2"/>
    <property type="match status" value="1"/>
</dbReference>
<organism evidence="10 13">
    <name type="scientific">Teichococcus wenyumeiae</name>
    <dbReference type="NCBI Taxonomy" id="2478470"/>
    <lineage>
        <taxon>Bacteria</taxon>
        <taxon>Pseudomonadati</taxon>
        <taxon>Pseudomonadota</taxon>
        <taxon>Alphaproteobacteria</taxon>
        <taxon>Acetobacterales</taxon>
        <taxon>Roseomonadaceae</taxon>
        <taxon>Roseomonas</taxon>
    </lineage>
</organism>
<dbReference type="PANTHER" id="PTHR33908:SF11">
    <property type="entry name" value="MEMBRANE PROTEIN"/>
    <property type="match status" value="1"/>
</dbReference>
<evidence type="ECO:0000256" key="5">
    <source>
        <dbReference type="ARBA" id="ARBA00022692"/>
    </source>
</evidence>
<evidence type="ECO:0000313" key="10">
    <source>
        <dbReference type="EMBL" id="RKK04915.1"/>
    </source>
</evidence>
<accession>A0A3A9JK14</accession>
<dbReference type="EMBL" id="RFLX01000003">
    <property type="protein sequence ID" value="RMI26146.1"/>
    <property type="molecule type" value="Genomic_DNA"/>
</dbReference>
<evidence type="ECO:0000256" key="8">
    <source>
        <dbReference type="SAM" id="Phobius"/>
    </source>
</evidence>
<sequence>MARTMRNPWVVALLALTALRLAAAVLLPVSPDEAYYWVWGRALAPSYYDHPPMVALWTAAGTALAGDTGLGIRLLGPLGVAAASILLARATEALFPGRSAGPWAAALLNATLLFSAGAVLVTPDTPLLVFWCAALWAVAELYRSGDGRWWLVFGLLAGLALLSKYTALLLGFGVILWLAAEPTMRRWLLRWQLWAGGAIALLCFAPVIWWNSQHAWVSFAKQGGRAGSTSTGSSLRYLGELIGGQAALATPLIFLFCIVGTALACRAWLRQRDAAAGLLVCVTVPSALLFLWQATGSRVQGNWPAILYPSACIAAAAFLGPGWRRWKQAGIAFGAVVTVAVLVQAAFSPIPLPRRNDPTLARLGGWPALAASVEQARRAQGAQFVAAEEYGLASELALHLPPGTPVVALGDRWDLFDLPAPRAGQTGLLIRSGRRSGPPLWPDAQPAGEVVRARDGIEAERYRLHAVRVEGSEPPLAVLPSRR</sequence>
<evidence type="ECO:0000256" key="3">
    <source>
        <dbReference type="ARBA" id="ARBA00022676"/>
    </source>
</evidence>
<evidence type="ECO:0000256" key="2">
    <source>
        <dbReference type="ARBA" id="ARBA00022475"/>
    </source>
</evidence>
<evidence type="ECO:0000259" key="9">
    <source>
        <dbReference type="Pfam" id="PF13231"/>
    </source>
</evidence>
<proteinExistence type="predicted"/>
<protein>
    <submittedName>
        <fullName evidence="10">UDP-phosphomannose--protein mannosyltransferase</fullName>
    </submittedName>
</protein>
<evidence type="ECO:0000256" key="1">
    <source>
        <dbReference type="ARBA" id="ARBA00004651"/>
    </source>
</evidence>
<feature type="transmembrane region" description="Helical" evidence="8">
    <location>
        <begin position="100"/>
        <end position="121"/>
    </location>
</feature>
<gene>
    <name evidence="10" type="ORF">D6Z83_06940</name>
    <name evidence="11" type="ORF">EBE87_07165</name>
</gene>
<evidence type="ECO:0000256" key="7">
    <source>
        <dbReference type="ARBA" id="ARBA00023136"/>
    </source>
</evidence>
<dbReference type="EMBL" id="RAQU01000028">
    <property type="protein sequence ID" value="RKK04915.1"/>
    <property type="molecule type" value="Genomic_DNA"/>
</dbReference>
<evidence type="ECO:0000313" key="11">
    <source>
        <dbReference type="EMBL" id="RMI26146.1"/>
    </source>
</evidence>
<feature type="transmembrane region" description="Helical" evidence="8">
    <location>
        <begin position="191"/>
        <end position="210"/>
    </location>
</feature>
<keyword evidence="5 8" id="KW-0812">Transmembrane</keyword>
<keyword evidence="4 10" id="KW-0808">Transferase</keyword>
<feature type="transmembrane region" description="Helical" evidence="8">
    <location>
        <begin position="276"/>
        <end position="294"/>
    </location>
</feature>
<keyword evidence="6 8" id="KW-1133">Transmembrane helix</keyword>